<accession>A0AAP9KDW8</accession>
<sequence>MKVKLLSAIIAATFLAGCSSSGSDSDTETPNGVASVEVFNGENFDGMVIQGDEGEYNTVAIQGAEGNTVFNVGGELYYTNGTEVMNKDGDVVGVIEVVDNQLMFVGPAGYVHLSVEDGRLIVNEKGAANPENPIVSDPDYDAGVIPTYGDIVDLGGAAMIVGDNDNVAIVSKDNDGNVHIVINDEENHYTVESGTVKDPEGNTIGSVEQDGDNFVITLDSGTQFVVRNEDGRLFAAIIERPDVSHPIEGVPMLPIEIGPVHPIEDVTPVNPIEGPVTLPSGELTQEQRAELKQKVQSLSQEQRQEIKRAIRDRVERS</sequence>
<protein>
    <submittedName>
        <fullName evidence="4">Uncharacterized protein</fullName>
    </submittedName>
</protein>
<dbReference type="Proteomes" id="UP000390336">
    <property type="component" value="Chromosome 2"/>
</dbReference>
<dbReference type="RefSeq" id="WP_045479495.1">
    <property type="nucleotide sequence ID" value="NZ_BBKO01000019.1"/>
</dbReference>
<evidence type="ECO:0000256" key="2">
    <source>
        <dbReference type="SAM" id="SignalP"/>
    </source>
</evidence>
<dbReference type="AlphaFoldDB" id="A0AAP9KDW8"/>
<evidence type="ECO:0000313" key="4">
    <source>
        <dbReference type="EMBL" id="QGH50890.1"/>
    </source>
</evidence>
<dbReference type="EMBL" id="CP033138">
    <property type="protein sequence ID" value="AYO16683.1"/>
    <property type="molecule type" value="Genomic_DNA"/>
</dbReference>
<name>A0AAP9KDW8_9VIBR</name>
<reference evidence="3 5" key="2">
    <citation type="submission" date="2018-10" db="EMBL/GenBank/DDBJ databases">
        <title>Whole Genome of Vibrio owensii strain 170502, isolated from Acute Hepatopancreatic Necrosis Disease (AHPND) shrimp.</title>
        <authorList>
            <person name="Yan M."/>
            <person name="Wang X."/>
            <person name="Wang Y."/>
        </authorList>
    </citation>
    <scope>NUCLEOTIDE SEQUENCE [LARGE SCALE GENOMIC DNA]</scope>
    <source>
        <strain evidence="3 5">1700302</strain>
    </source>
</reference>
<proteinExistence type="predicted"/>
<gene>
    <name evidence="4" type="ORF">APZ19_27910</name>
    <name evidence="3" type="ORF">D0812_19960</name>
</gene>
<organism evidence="4 6">
    <name type="scientific">Vibrio owensii</name>
    <dbReference type="NCBI Taxonomy" id="696485"/>
    <lineage>
        <taxon>Bacteria</taxon>
        <taxon>Pseudomonadati</taxon>
        <taxon>Pseudomonadota</taxon>
        <taxon>Gammaproteobacteria</taxon>
        <taxon>Vibrionales</taxon>
        <taxon>Vibrionaceae</taxon>
        <taxon>Vibrio</taxon>
    </lineage>
</organism>
<feature type="chain" id="PRO_5042927412" evidence="2">
    <location>
        <begin position="24"/>
        <end position="317"/>
    </location>
</feature>
<reference evidence="4" key="3">
    <citation type="submission" date="2019-11" db="EMBL/GenBank/DDBJ databases">
        <title>Complete genome sequence of Vibrio owensii SH-14 isolated from shrimp with acute hepatopancreatic necrosis diease.</title>
        <authorList>
            <person name="Liang X."/>
            <person name="Wang Y."/>
        </authorList>
    </citation>
    <scope>NUCLEOTIDE SEQUENCE</scope>
    <source>
        <strain evidence="4">SH14</strain>
    </source>
</reference>
<feature type="compositionally biased region" description="Basic and acidic residues" evidence="1">
    <location>
        <begin position="302"/>
        <end position="317"/>
    </location>
</feature>
<evidence type="ECO:0000313" key="5">
    <source>
        <dbReference type="Proteomes" id="UP000272136"/>
    </source>
</evidence>
<keyword evidence="5" id="KW-1185">Reference proteome</keyword>
<reference evidence="4 6" key="1">
    <citation type="journal article" date="2015" name="Genome Announc.">
        <title>Draft Genome Sequence of Vibrio owensii Strain SH-14, Which Causes Shrimp Acute Hepatopancreatic Necrosis Disease.</title>
        <authorList>
            <person name="Liu L."/>
            <person name="Xiao J."/>
            <person name="Xia X."/>
            <person name="Pan Y."/>
            <person name="Yan S."/>
            <person name="Wang Y."/>
        </authorList>
    </citation>
    <scope>NUCLEOTIDE SEQUENCE [LARGE SCALE GENOMIC DNA]</scope>
    <source>
        <strain evidence="4 6">SH14</strain>
    </source>
</reference>
<evidence type="ECO:0000313" key="3">
    <source>
        <dbReference type="EMBL" id="AYO16683.1"/>
    </source>
</evidence>
<dbReference type="PROSITE" id="PS51257">
    <property type="entry name" value="PROKAR_LIPOPROTEIN"/>
    <property type="match status" value="1"/>
</dbReference>
<feature type="signal peptide" evidence="2">
    <location>
        <begin position="1"/>
        <end position="23"/>
    </location>
</feature>
<evidence type="ECO:0000313" key="6">
    <source>
        <dbReference type="Proteomes" id="UP000390336"/>
    </source>
</evidence>
<feature type="region of interest" description="Disordered" evidence="1">
    <location>
        <begin position="288"/>
        <end position="317"/>
    </location>
</feature>
<dbReference type="Proteomes" id="UP000272136">
    <property type="component" value="Chromosome 2"/>
</dbReference>
<keyword evidence="2" id="KW-0732">Signal</keyword>
<dbReference type="EMBL" id="CP045860">
    <property type="protein sequence ID" value="QGH50890.1"/>
    <property type="molecule type" value="Genomic_DNA"/>
</dbReference>
<evidence type="ECO:0000256" key="1">
    <source>
        <dbReference type="SAM" id="MobiDB-lite"/>
    </source>
</evidence>